<dbReference type="PANTHER" id="PTHR45532:SF1">
    <property type="entry name" value="WD REPEAT-CONTAINING PROTEIN 97"/>
    <property type="match status" value="1"/>
</dbReference>
<evidence type="ECO:0000313" key="5">
    <source>
        <dbReference type="Proteomes" id="UP000179807"/>
    </source>
</evidence>
<feature type="coiled-coil region" evidence="2">
    <location>
        <begin position="694"/>
        <end position="721"/>
    </location>
</feature>
<keyword evidence="1" id="KW-0853">WD repeat</keyword>
<dbReference type="GeneID" id="94830042"/>
<sequence>MMETVKRSQRIKFMNDYVNNLKFGIFETVTHSLGPQSIGCVFPVNKAEMVAVTMKEMTLFEGDEIKAKARYNFACACYIPEVTLIVGHTYRGCEFFAMQTNDISNPILSHFPSEHMGVYHMIYSSKSHVIITVGTGIKVWNISWVELGKKMFSSNAKVIISLRASFANNYETPILNPPVFDYESERLFLPTSEGIQTFSIDGIPCNLVTGLPADTRTIFTYCPVNKKVITFDISSGVCIWKKDGKIEKRVNTVGAAILSLAFIDPQNIVYMNSQGSLFIMNIKSGSQFHCYESTQRPTRFFLTKLYHKPIIALGTGSVLKLLDIVVPWKVWNLNISKPKIVDRYSKFEKAARILIHTDNSFVKLYSPRNRKQINAATPNTATTLFSSFYDRGVFIEYKFDQEKYEFTENVIQTIVTEPRDHLFVTFDNGFLSIFDCAVSPCVEKLSFKLNALFVEMVMFQGVWCYAIGRFDGGVSILDYMSYEVLKTIPICKDKIYGMKYHYASNCLLFLLYHNMVLLDLKSCQIVDNMRFDFTEMARLHGDILYLGYKDGDLMRYNISDKCFKPLSYDSLKPHTAQITSFGFGKKYYMSSSLDNTFMLWDYAHNKITQVFVPFPLYSVSFLGSRREILLGLEHEVMIMDSSVLFGEEVDPEIKVIDNYDTLEDPLDPKLLVIQSMKAGEKEENTPVFLRTSPRRSYKRSLMKYQLEKAKLEEQGRLLIEKENGVAAATDEDRDRQYAEMQNFLKEPNQPHIITKPQETVVEEEPNEDEDENPNTSKDSKKEIKPRKPREKKSASDFLKDQFLKESAPKKVRRRKVKPEDEEERRKREEEERKKISVDTEKANNLLNMLNSKTSNQNNKKSYGRKSDIDISKMNFVACTEKNEEMKEEPKKETPKEEYEYYSSYSEDYDYDDDGEGNRKRSKKKKEKKPHKPKVHKEKPTKEPKDAVHKEPKEPKEKKAKEPKEAPHKEIKATKPVKQPKLKPPKENVEPPKKKSQLRPEPTKTEVKKDSKKEESKPKKQRKRDEQPQYKKETPKSPTKNLQQQKKLHIKNIPKSPEPNSYVDNKGQIVDPSRKYKDNSGQVILLSNRQYVDPNGKVVQLKPGEYLNENGEVITIQKNQVISSNGDVIDLPAGQFINDNGQLVNEKGELINENGEVLKEGENPRYVDVNGHIKVAQKDGNNNDRQNNTLKANNNNIKNNPRNINKNNVNNPSNHKNNVPGNTVNNNDNGNKLNAVNNNVNNISKSEINENSNEQNKVSPPIPAIIDENGKVLMNLHINEDGKVVNEDGEVIENIYVDKQGHLVNENGQYVNSKGELVNATGKVKYCNMASQYDPMNDEPPAEVSEEVKEQIDQFQKAYNPDPEKREFERPKTPPPVRWIKKPAPPIRKLCSTPLAKKYPKPFVLPPPNFILDPEAVLALFGRGHTELLPLVERIKRDYFVYQTHIALPPLSLTRGFSYRITPPVFDDGSGRQWPPQTVRFNSPNRFDTTFRPVVKKVFAATARNRPVYTIDVPLSMMPTDISSLNNTNNIINNNNDHDNNEEKDENINENEIDNNQVVVPKSPEGNEEISPRKHQLKLELPQLNRSFNYNNQRYPSEDPYNDSNIYPVQQVAGLQINTSSPVSPRLRRSNQNSIGRPTPLSARRNRKEFSNTSPIVIPGSFNIDSESDNDPQPLVNPNNTLHPSKCRGSKVPHVYPMSARNPATLKQSLPFRRSLRDSPNANSVRRILASLNRPLNNLLDNDLSHPSTPSSAAIKDYTFLLDPLNNNDSRIEQQDSGNESNEIGSGARFMLPDFSKTYTKKLTKPTTKNKSVPSRRRKTDNNEVSDYVFLPTYELEKELLTGSGE</sequence>
<evidence type="ECO:0000256" key="2">
    <source>
        <dbReference type="SAM" id="Coils"/>
    </source>
</evidence>
<evidence type="ECO:0000256" key="1">
    <source>
        <dbReference type="PROSITE-ProRule" id="PRU00221"/>
    </source>
</evidence>
<reference evidence="4" key="1">
    <citation type="submission" date="2016-10" db="EMBL/GenBank/DDBJ databases">
        <authorList>
            <person name="Benchimol M."/>
            <person name="Almeida L.G."/>
            <person name="Vasconcelos A.T."/>
            <person name="Perreira-Neves A."/>
            <person name="Rosa I.A."/>
            <person name="Tasca T."/>
            <person name="Bogo M.R."/>
            <person name="de Souza W."/>
        </authorList>
    </citation>
    <scope>NUCLEOTIDE SEQUENCE [LARGE SCALE GENOMIC DNA]</scope>
    <source>
        <strain evidence="4">K</strain>
    </source>
</reference>
<dbReference type="EMBL" id="MLAK01001215">
    <property type="protein sequence ID" value="OHS95856.1"/>
    <property type="molecule type" value="Genomic_DNA"/>
</dbReference>
<feature type="region of interest" description="Disordered" evidence="3">
    <location>
        <begin position="1528"/>
        <end position="1604"/>
    </location>
</feature>
<keyword evidence="5" id="KW-1185">Reference proteome</keyword>
<protein>
    <submittedName>
        <fullName evidence="4">Uncharacterized protein</fullName>
    </submittedName>
</protein>
<comment type="caution">
    <text evidence="4">The sequence shown here is derived from an EMBL/GenBank/DDBJ whole genome shotgun (WGS) entry which is preliminary data.</text>
</comment>
<dbReference type="RefSeq" id="XP_068348993.1">
    <property type="nucleotide sequence ID" value="XM_068495338.1"/>
</dbReference>
<organism evidence="4 5">
    <name type="scientific">Tritrichomonas foetus</name>
    <dbReference type="NCBI Taxonomy" id="1144522"/>
    <lineage>
        <taxon>Eukaryota</taxon>
        <taxon>Metamonada</taxon>
        <taxon>Parabasalia</taxon>
        <taxon>Tritrichomonadida</taxon>
        <taxon>Tritrichomonadidae</taxon>
        <taxon>Tritrichomonas</taxon>
    </lineage>
</organism>
<feature type="compositionally biased region" description="Acidic residues" evidence="3">
    <location>
        <begin position="760"/>
        <end position="772"/>
    </location>
</feature>
<feature type="compositionally biased region" description="Basic residues" evidence="3">
    <location>
        <begin position="919"/>
        <end position="936"/>
    </location>
</feature>
<feature type="compositionally biased region" description="Polar residues" evidence="3">
    <location>
        <begin position="1035"/>
        <end position="1044"/>
    </location>
</feature>
<feature type="repeat" description="WD" evidence="1">
    <location>
        <begin position="571"/>
        <end position="610"/>
    </location>
</feature>
<dbReference type="SUPFAM" id="SSF50998">
    <property type="entry name" value="Quinoprotein alcohol dehydrogenase-like"/>
    <property type="match status" value="1"/>
</dbReference>
<name>A0A1J4J9M2_9EUKA</name>
<feature type="compositionally biased region" description="Acidic residues" evidence="3">
    <location>
        <begin position="1541"/>
        <end position="1552"/>
    </location>
</feature>
<feature type="region of interest" description="Disordered" evidence="3">
    <location>
        <begin position="743"/>
        <end position="1074"/>
    </location>
</feature>
<feature type="region of interest" description="Disordered" evidence="3">
    <location>
        <begin position="1616"/>
        <end position="1671"/>
    </location>
</feature>
<dbReference type="Proteomes" id="UP000179807">
    <property type="component" value="Unassembled WGS sequence"/>
</dbReference>
<proteinExistence type="predicted"/>
<feature type="region of interest" description="Disordered" evidence="3">
    <location>
        <begin position="1175"/>
        <end position="1226"/>
    </location>
</feature>
<dbReference type="InterPro" id="IPR001680">
    <property type="entry name" value="WD40_rpt"/>
</dbReference>
<dbReference type="Gene3D" id="2.130.10.10">
    <property type="entry name" value="YVTN repeat-like/Quinoprotein amine dehydrogenase"/>
    <property type="match status" value="1"/>
</dbReference>
<dbReference type="PROSITE" id="PS50082">
    <property type="entry name" value="WD_REPEATS_2"/>
    <property type="match status" value="1"/>
</dbReference>
<gene>
    <name evidence="4" type="ORF">TRFO_10257</name>
</gene>
<dbReference type="InterPro" id="IPR015943">
    <property type="entry name" value="WD40/YVTN_repeat-like_dom_sf"/>
</dbReference>
<dbReference type="OrthoDB" id="10658795at2759"/>
<feature type="compositionally biased region" description="Low complexity" evidence="3">
    <location>
        <begin position="850"/>
        <end position="860"/>
    </location>
</feature>
<evidence type="ECO:0000256" key="3">
    <source>
        <dbReference type="SAM" id="MobiDB-lite"/>
    </source>
</evidence>
<feature type="region of interest" description="Disordered" evidence="3">
    <location>
        <begin position="1767"/>
        <end position="1786"/>
    </location>
</feature>
<feature type="compositionally biased region" description="Basic and acidic residues" evidence="3">
    <location>
        <begin position="880"/>
        <end position="898"/>
    </location>
</feature>
<feature type="compositionally biased region" description="Basic and acidic residues" evidence="3">
    <location>
        <begin position="823"/>
        <end position="841"/>
    </location>
</feature>
<dbReference type="InterPro" id="IPR036322">
    <property type="entry name" value="WD40_repeat_dom_sf"/>
</dbReference>
<feature type="compositionally biased region" description="Basic and acidic residues" evidence="3">
    <location>
        <begin position="791"/>
        <end position="808"/>
    </location>
</feature>
<dbReference type="InterPro" id="IPR011047">
    <property type="entry name" value="Quinoprotein_ADH-like_sf"/>
</dbReference>
<feature type="compositionally biased region" description="Polar residues" evidence="3">
    <location>
        <begin position="1583"/>
        <end position="1594"/>
    </location>
</feature>
<dbReference type="SUPFAM" id="SSF50978">
    <property type="entry name" value="WD40 repeat-like"/>
    <property type="match status" value="1"/>
</dbReference>
<keyword evidence="2" id="KW-0175">Coiled coil</keyword>
<accession>A0A1J4J9M2</accession>
<feature type="region of interest" description="Disordered" evidence="3">
    <location>
        <begin position="1802"/>
        <end position="1826"/>
    </location>
</feature>
<feature type="compositionally biased region" description="Basic and acidic residues" evidence="3">
    <location>
        <begin position="1000"/>
        <end position="1034"/>
    </location>
</feature>
<feature type="compositionally biased region" description="Low complexity" evidence="3">
    <location>
        <begin position="1186"/>
        <end position="1226"/>
    </location>
</feature>
<evidence type="ECO:0000313" key="4">
    <source>
        <dbReference type="EMBL" id="OHS95856.1"/>
    </source>
</evidence>
<dbReference type="VEuPathDB" id="TrichDB:TRFO_10257"/>
<feature type="compositionally biased region" description="Polar residues" evidence="3">
    <location>
        <begin position="1767"/>
        <end position="1783"/>
    </location>
</feature>
<feature type="compositionally biased region" description="Basic and acidic residues" evidence="3">
    <location>
        <begin position="937"/>
        <end position="972"/>
    </location>
</feature>
<dbReference type="PANTHER" id="PTHR45532">
    <property type="entry name" value="WD REPEAT-CONTAINING PROTEIN 97"/>
    <property type="match status" value="1"/>
</dbReference>
<feature type="compositionally biased region" description="Basic and acidic residues" evidence="3">
    <location>
        <begin position="983"/>
        <end position="992"/>
    </location>
</feature>